<sequence length="343" mass="36870">MVDVQHLLETISPDSPCGGDLEYDAAFLELERAAQGQPERQMGDSVLPATPPEWRQVRDLCVELFKRSKDLRIANYFLQSAIALQGLPGLVQGLQLIQQLLAQYWDNLHPKLDAEDGNDPTFRINALAGLNAEPVIHLLWGMPLLSSRAFGSVGLRAALNAAGLQRFASESLSSDQLGAAFQDCAGEQLEACRAALNDAHGTLLTIEREVNERVGSNRGADLGTIKQLLRHAVQIIAEHAPAPGVSSAVAEAGEPVDAAMSTASAGAPPRIAGEIGNRDDVLRSLDRILSYYTRHEPSSPVPVLLSRAKSLVSADFATIVSNLIPDGFSQFEKLRGPEGQQSE</sequence>
<dbReference type="AlphaFoldDB" id="A0AAX3FPT2"/>
<dbReference type="PANTHER" id="PTHR37951:SF1">
    <property type="entry name" value="TYPE VI SECRETION SYSTEM COMPONENT TSSA1"/>
    <property type="match status" value="1"/>
</dbReference>
<dbReference type="InterPro" id="IPR017740">
    <property type="entry name" value="TssA-like"/>
</dbReference>
<proteinExistence type="predicted"/>
<dbReference type="Pfam" id="PF06812">
    <property type="entry name" value="ImpA_N"/>
    <property type="match status" value="1"/>
</dbReference>
<reference evidence="2 3" key="1">
    <citation type="submission" date="2018-12" db="EMBL/GenBank/DDBJ databases">
        <authorList>
            <consortium name="Pathogen Informatics"/>
        </authorList>
    </citation>
    <scope>NUCLEOTIDE SEQUENCE [LARGE SCALE GENOMIC DNA]</scope>
    <source>
        <strain evidence="2 3">NCTC7357</strain>
    </source>
</reference>
<dbReference type="PANTHER" id="PTHR37951">
    <property type="entry name" value="CYTOPLASMIC PROTEIN-RELATED"/>
    <property type="match status" value="1"/>
</dbReference>
<protein>
    <submittedName>
        <fullName evidence="2">ImpA domain-containing protein</fullName>
    </submittedName>
</protein>
<evidence type="ECO:0000313" key="2">
    <source>
        <dbReference type="EMBL" id="VEF72593.1"/>
    </source>
</evidence>
<accession>A0AAX3FPT2</accession>
<dbReference type="EMBL" id="LR134334">
    <property type="protein sequence ID" value="VEF72593.1"/>
    <property type="molecule type" value="Genomic_DNA"/>
</dbReference>
<organism evidence="2 3">
    <name type="scientific">Pseudomonas chlororaphis</name>
    <dbReference type="NCBI Taxonomy" id="587753"/>
    <lineage>
        <taxon>Bacteria</taxon>
        <taxon>Pseudomonadati</taxon>
        <taxon>Pseudomonadota</taxon>
        <taxon>Gammaproteobacteria</taxon>
        <taxon>Pseudomonadales</taxon>
        <taxon>Pseudomonadaceae</taxon>
        <taxon>Pseudomonas</taxon>
    </lineage>
</organism>
<evidence type="ECO:0000313" key="3">
    <source>
        <dbReference type="Proteomes" id="UP000277437"/>
    </source>
</evidence>
<feature type="domain" description="ImpA N-terminal" evidence="1">
    <location>
        <begin position="8"/>
        <end position="131"/>
    </location>
</feature>
<dbReference type="Proteomes" id="UP000277437">
    <property type="component" value="Chromosome"/>
</dbReference>
<dbReference type="InterPro" id="IPR010657">
    <property type="entry name" value="ImpA_N"/>
</dbReference>
<dbReference type="NCBIfam" id="TIGR03363">
    <property type="entry name" value="VI_chp_8"/>
    <property type="match status" value="1"/>
</dbReference>
<gene>
    <name evidence="2" type="ORF">NCTC7357_00829</name>
</gene>
<evidence type="ECO:0000259" key="1">
    <source>
        <dbReference type="Pfam" id="PF06812"/>
    </source>
</evidence>
<name>A0AAX3FPT2_9PSED</name>